<evidence type="ECO:0000313" key="3">
    <source>
        <dbReference type="Proteomes" id="UP001443914"/>
    </source>
</evidence>
<evidence type="ECO:0000313" key="2">
    <source>
        <dbReference type="EMBL" id="KAK9742509.1"/>
    </source>
</evidence>
<evidence type="ECO:0000256" key="1">
    <source>
        <dbReference type="SAM" id="MobiDB-lite"/>
    </source>
</evidence>
<dbReference type="AlphaFoldDB" id="A0AAW1M105"/>
<organism evidence="2 3">
    <name type="scientific">Saponaria officinalis</name>
    <name type="common">Common soapwort</name>
    <name type="synonym">Lychnis saponaria</name>
    <dbReference type="NCBI Taxonomy" id="3572"/>
    <lineage>
        <taxon>Eukaryota</taxon>
        <taxon>Viridiplantae</taxon>
        <taxon>Streptophyta</taxon>
        <taxon>Embryophyta</taxon>
        <taxon>Tracheophyta</taxon>
        <taxon>Spermatophyta</taxon>
        <taxon>Magnoliopsida</taxon>
        <taxon>eudicotyledons</taxon>
        <taxon>Gunneridae</taxon>
        <taxon>Pentapetalae</taxon>
        <taxon>Caryophyllales</taxon>
        <taxon>Caryophyllaceae</taxon>
        <taxon>Caryophylleae</taxon>
        <taxon>Saponaria</taxon>
    </lineage>
</organism>
<dbReference type="Proteomes" id="UP001443914">
    <property type="component" value="Unassembled WGS sequence"/>
</dbReference>
<proteinExistence type="predicted"/>
<gene>
    <name evidence="2" type="ORF">RND81_03G178100</name>
</gene>
<comment type="caution">
    <text evidence="2">The sequence shown here is derived from an EMBL/GenBank/DDBJ whole genome shotgun (WGS) entry which is preliminary data.</text>
</comment>
<name>A0AAW1M105_SAPOF</name>
<feature type="compositionally biased region" description="Polar residues" evidence="1">
    <location>
        <begin position="148"/>
        <end position="157"/>
    </location>
</feature>
<dbReference type="PANTHER" id="PTHR37708">
    <property type="entry name" value="HOMEOBOX HOX-B3-LIKE PROTEIN"/>
    <property type="match status" value="1"/>
</dbReference>
<accession>A0AAW1M105</accession>
<reference evidence="2" key="1">
    <citation type="submission" date="2024-03" db="EMBL/GenBank/DDBJ databases">
        <title>WGS assembly of Saponaria officinalis var. Norfolk2.</title>
        <authorList>
            <person name="Jenkins J."/>
            <person name="Shu S."/>
            <person name="Grimwood J."/>
            <person name="Barry K."/>
            <person name="Goodstein D."/>
            <person name="Schmutz J."/>
            <person name="Leebens-Mack J."/>
            <person name="Osbourn A."/>
        </authorList>
    </citation>
    <scope>NUCLEOTIDE SEQUENCE [LARGE SCALE GENOMIC DNA]</scope>
    <source>
        <strain evidence="2">JIC</strain>
    </source>
</reference>
<sequence length="263" mass="29682">MAKTIENLQLTLDPISLILNQFSNPLNSNHNFQLLTDSYFIERGLRYNAYAQLRESKLQSKRLQLDEIELFSEIPTSVNSPSVKKSVKFHANLCTSEQNEQVSAIPRPNFLRKSVKFQEISSKCEENVRVSEKPTSEYSSPMKKSVKFQGNKQGSSTPRKENRKPTPENNSVGRIHRAEKCTTPPASSLAKREKMYDTATNRSKSVNSGEKQRMMILGRKSCASIEELKGLSIAACNAINGETKGAKKNHLLRKSTVFSTKFY</sequence>
<keyword evidence="3" id="KW-1185">Reference proteome</keyword>
<dbReference type="PANTHER" id="PTHR37708:SF2">
    <property type="entry name" value="HOMEOBOX HOX-B3-LIKE PROTEIN"/>
    <property type="match status" value="1"/>
</dbReference>
<feature type="region of interest" description="Disordered" evidence="1">
    <location>
        <begin position="126"/>
        <end position="210"/>
    </location>
</feature>
<feature type="compositionally biased region" description="Basic and acidic residues" evidence="1">
    <location>
        <begin position="126"/>
        <end position="135"/>
    </location>
</feature>
<feature type="compositionally biased region" description="Polar residues" evidence="1">
    <location>
        <begin position="198"/>
        <end position="209"/>
    </location>
</feature>
<dbReference type="EMBL" id="JBDFQZ010000003">
    <property type="protein sequence ID" value="KAK9742509.1"/>
    <property type="molecule type" value="Genomic_DNA"/>
</dbReference>
<protein>
    <submittedName>
        <fullName evidence="2">Uncharacterized protein</fullName>
    </submittedName>
</protein>